<name>A0A1I2FWN7_9ACTN</name>
<gene>
    <name evidence="4" type="ORF">SAMN05216251_10896</name>
</gene>
<evidence type="ECO:0000313" key="5">
    <source>
        <dbReference type="Proteomes" id="UP000199323"/>
    </source>
</evidence>
<proteinExistence type="predicted"/>
<sequence>MRKTRLRLAAAVVPAVLLAAACSGSSDDGKGGATDSASASASANGSDGSGGSDDAGSTDGTLSKAQLAKALITQADVPGWTVQVSQTDDSAGTATLTADKADCQPLADVTSSKPKIPRKAFIGAAFARTTSGATPDAINQMLVASHAPGDAQKVLASVKTALGTCTGFTATDNTGTKTPFTIAKGPQVPTGDEAVSYVMTDTKDKKSGAALVTVVRTGDTVTAYLSVKSAGGAGDLPIEVARKQNEKLKAAQK</sequence>
<feature type="region of interest" description="Disordered" evidence="1">
    <location>
        <begin position="23"/>
        <end position="60"/>
    </location>
</feature>
<feature type="chain" id="PRO_5039442177" evidence="2">
    <location>
        <begin position="22"/>
        <end position="253"/>
    </location>
</feature>
<evidence type="ECO:0000256" key="2">
    <source>
        <dbReference type="SAM" id="SignalP"/>
    </source>
</evidence>
<dbReference type="InterPro" id="IPR038232">
    <property type="entry name" value="PknH-like_Extracell_sf"/>
</dbReference>
<dbReference type="PROSITE" id="PS51257">
    <property type="entry name" value="PROKAR_LIPOPROTEIN"/>
    <property type="match status" value="1"/>
</dbReference>
<evidence type="ECO:0000259" key="3">
    <source>
        <dbReference type="Pfam" id="PF14032"/>
    </source>
</evidence>
<dbReference type="AlphaFoldDB" id="A0A1I2FWN7"/>
<evidence type="ECO:0000256" key="1">
    <source>
        <dbReference type="SAM" id="MobiDB-lite"/>
    </source>
</evidence>
<feature type="domain" description="PknH-like extracellular" evidence="3">
    <location>
        <begin position="64"/>
        <end position="243"/>
    </location>
</feature>
<accession>A0A1I2FWN7</accession>
<protein>
    <submittedName>
        <fullName evidence="4">PknH-like extracellular domain-containing protein</fullName>
    </submittedName>
</protein>
<keyword evidence="2" id="KW-0732">Signal</keyword>
<reference evidence="4 5" key="1">
    <citation type="submission" date="2016-10" db="EMBL/GenBank/DDBJ databases">
        <authorList>
            <person name="de Groot N.N."/>
        </authorList>
    </citation>
    <scope>NUCLEOTIDE SEQUENCE [LARGE SCALE GENOMIC DNA]</scope>
    <source>
        <strain evidence="4 5">CGMCC 4.3510</strain>
    </source>
</reference>
<dbReference type="Proteomes" id="UP000199323">
    <property type="component" value="Unassembled WGS sequence"/>
</dbReference>
<dbReference type="RefSeq" id="WP_093714093.1">
    <property type="nucleotide sequence ID" value="NZ_FONG01000008.1"/>
</dbReference>
<dbReference type="Gene3D" id="3.40.1000.70">
    <property type="entry name" value="PknH-like extracellular domain"/>
    <property type="match status" value="1"/>
</dbReference>
<dbReference type="InterPro" id="IPR026954">
    <property type="entry name" value="PknH-like_Extracell"/>
</dbReference>
<dbReference type="Pfam" id="PF14032">
    <property type="entry name" value="PknH_C"/>
    <property type="match status" value="1"/>
</dbReference>
<feature type="compositionally biased region" description="Low complexity" evidence="1">
    <location>
        <begin position="33"/>
        <end position="46"/>
    </location>
</feature>
<dbReference type="EMBL" id="FONG01000008">
    <property type="protein sequence ID" value="SFF09239.1"/>
    <property type="molecule type" value="Genomic_DNA"/>
</dbReference>
<organism evidence="4 5">
    <name type="scientific">Actinacidiphila alni</name>
    <dbReference type="NCBI Taxonomy" id="380248"/>
    <lineage>
        <taxon>Bacteria</taxon>
        <taxon>Bacillati</taxon>
        <taxon>Actinomycetota</taxon>
        <taxon>Actinomycetes</taxon>
        <taxon>Kitasatosporales</taxon>
        <taxon>Streptomycetaceae</taxon>
        <taxon>Actinacidiphila</taxon>
    </lineage>
</organism>
<keyword evidence="5" id="KW-1185">Reference proteome</keyword>
<feature type="signal peptide" evidence="2">
    <location>
        <begin position="1"/>
        <end position="21"/>
    </location>
</feature>
<dbReference type="OrthoDB" id="4180700at2"/>
<evidence type="ECO:0000313" key="4">
    <source>
        <dbReference type="EMBL" id="SFF09239.1"/>
    </source>
</evidence>